<evidence type="ECO:0000313" key="5">
    <source>
        <dbReference type="Proteomes" id="UP001055219"/>
    </source>
</evidence>
<dbReference type="GO" id="GO:0051999">
    <property type="term" value="P:mannosyl-inositol phosphorylceramide biosynthetic process"/>
    <property type="evidence" value="ECO:0007669"/>
    <property type="project" value="TreeGrafter"/>
</dbReference>
<dbReference type="EMBL" id="JAGIXG020000001">
    <property type="protein sequence ID" value="KAI6785980.1"/>
    <property type="molecule type" value="Genomic_DNA"/>
</dbReference>
<keyword evidence="5" id="KW-1185">Reference proteome</keyword>
<dbReference type="OrthoDB" id="3647at2759"/>
<dbReference type="GO" id="GO:0000030">
    <property type="term" value="F:mannosyltransferase activity"/>
    <property type="evidence" value="ECO:0007669"/>
    <property type="project" value="TreeGrafter"/>
</dbReference>
<dbReference type="SUPFAM" id="SSF53448">
    <property type="entry name" value="Nucleotide-diphospho-sugar transferases"/>
    <property type="match status" value="1"/>
</dbReference>
<dbReference type="GO" id="GO:0016020">
    <property type="term" value="C:membrane"/>
    <property type="evidence" value="ECO:0007669"/>
    <property type="project" value="GOC"/>
</dbReference>
<reference evidence="4" key="1">
    <citation type="journal article" date="2021" name="J Fungi (Basel)">
        <title>Genomic and Metabolomic Analyses of the Marine Fungus Emericellopsis cladophorae: Insights into Saltwater Adaptability Mechanisms and Its Biosynthetic Potential.</title>
        <authorList>
            <person name="Goncalves M.F.M."/>
            <person name="Hilario S."/>
            <person name="Van de Peer Y."/>
            <person name="Esteves A.C."/>
            <person name="Alves A."/>
        </authorList>
    </citation>
    <scope>NUCLEOTIDE SEQUENCE</scope>
    <source>
        <strain evidence="4">MUM 19.33</strain>
    </source>
</reference>
<comment type="similarity">
    <text evidence="1">Belongs to the glycosyltransferase 32 family.</text>
</comment>
<protein>
    <submittedName>
        <fullName evidence="4">Inositol phosphoceramide mannosyltransferase-like protein</fullName>
    </submittedName>
</protein>
<keyword evidence="2" id="KW-0808">Transferase</keyword>
<dbReference type="PANTHER" id="PTHR32385">
    <property type="entry name" value="MANNOSYL PHOSPHORYLINOSITOL CERAMIDE SYNTHASE"/>
    <property type="match status" value="1"/>
</dbReference>
<dbReference type="Pfam" id="PF04488">
    <property type="entry name" value="Gly_transf_sug"/>
    <property type="match status" value="1"/>
</dbReference>
<dbReference type="GeneID" id="75832797"/>
<keyword evidence="4" id="KW-0328">Glycosyltransferase</keyword>
<organism evidence="4 5">
    <name type="scientific">Emericellopsis cladophorae</name>
    <dbReference type="NCBI Taxonomy" id="2686198"/>
    <lineage>
        <taxon>Eukaryota</taxon>
        <taxon>Fungi</taxon>
        <taxon>Dikarya</taxon>
        <taxon>Ascomycota</taxon>
        <taxon>Pezizomycotina</taxon>
        <taxon>Sordariomycetes</taxon>
        <taxon>Hypocreomycetidae</taxon>
        <taxon>Hypocreales</taxon>
        <taxon>Bionectriaceae</taxon>
        <taxon>Emericellopsis</taxon>
    </lineage>
</organism>
<dbReference type="RefSeq" id="XP_051366836.1">
    <property type="nucleotide sequence ID" value="XM_051506210.1"/>
</dbReference>
<dbReference type="AlphaFoldDB" id="A0A9P9Y9R4"/>
<proteinExistence type="inferred from homology"/>
<evidence type="ECO:0000313" key="4">
    <source>
        <dbReference type="EMBL" id="KAI6785980.1"/>
    </source>
</evidence>
<name>A0A9P9Y9R4_9HYPO</name>
<keyword evidence="3" id="KW-0472">Membrane</keyword>
<keyword evidence="3" id="KW-0812">Transmembrane</keyword>
<dbReference type="Gene3D" id="3.90.550.20">
    <property type="match status" value="1"/>
</dbReference>
<sequence length="407" mass="45939">MPGLITVQTLDSGTTEHGSIERATFANMLLRIGHWRRPTFIVLVLTSSFLVTLLAIWHYQYRPADSISSFLHPSAAPKLSSSEHPIPPVPLECSKLQFNRPQGESPGLAVALSPGELLCRPVDPNMPGIPKLLHQSWKNSELPAKFQRWSKGCRAQHADWEWVLWTDDDNLKLVQTYFPWLEEAFLGLPGPIYRADFARNLYMYMYGGVYVDLDTDCLRPTDEALAPFRIPVVDATNTTSSDEPVDHRGIAVFGRLGSDETFQHSIPNAWMASSPRHPFFLVPMYTTKEVVQKRKTILRHLGGIPSAEHITGPIALRESILRWKASLRDLWDEVVLLPPHMVYPYSWKKPGEFGAICSAMFATLDEPLCQEKLRVKEKGSLSITYWSNTHKGTGHNENTIAQVSQDK</sequence>
<accession>A0A9P9Y9R4</accession>
<keyword evidence="3" id="KW-1133">Transmembrane helix</keyword>
<evidence type="ECO:0000256" key="2">
    <source>
        <dbReference type="ARBA" id="ARBA00022679"/>
    </source>
</evidence>
<gene>
    <name evidence="4" type="ORF">J7T54_006319</name>
</gene>
<reference evidence="4" key="2">
    <citation type="submission" date="2022-07" db="EMBL/GenBank/DDBJ databases">
        <authorList>
            <person name="Goncalves M.F.M."/>
            <person name="Hilario S."/>
            <person name="Van De Peer Y."/>
            <person name="Esteves A.C."/>
            <person name="Alves A."/>
        </authorList>
    </citation>
    <scope>NUCLEOTIDE SEQUENCE</scope>
    <source>
        <strain evidence="4">MUM 19.33</strain>
    </source>
</reference>
<dbReference type="InterPro" id="IPR029044">
    <property type="entry name" value="Nucleotide-diphossugar_trans"/>
</dbReference>
<comment type="caution">
    <text evidence="4">The sequence shown here is derived from an EMBL/GenBank/DDBJ whole genome shotgun (WGS) entry which is preliminary data.</text>
</comment>
<feature type="transmembrane region" description="Helical" evidence="3">
    <location>
        <begin position="40"/>
        <end position="59"/>
    </location>
</feature>
<dbReference type="InterPro" id="IPR051706">
    <property type="entry name" value="Glycosyltransferase_domain"/>
</dbReference>
<evidence type="ECO:0000256" key="1">
    <source>
        <dbReference type="ARBA" id="ARBA00009003"/>
    </source>
</evidence>
<dbReference type="InterPro" id="IPR007577">
    <property type="entry name" value="GlycoTrfase_DXD_sugar-bd_CS"/>
</dbReference>
<dbReference type="Proteomes" id="UP001055219">
    <property type="component" value="Unassembled WGS sequence"/>
</dbReference>
<dbReference type="PANTHER" id="PTHR32385:SF23">
    <property type="entry name" value="NUCLEOTIDE-DIPHOSPHO-SUGAR TRANSFERASE"/>
    <property type="match status" value="1"/>
</dbReference>
<evidence type="ECO:0000256" key="3">
    <source>
        <dbReference type="SAM" id="Phobius"/>
    </source>
</evidence>